<sequence length="183" mass="20490">MMGRRRFLTRVIPTTFWVNIVIRSLSRNAEAKTIENESYKVLTTTEAETLAAWCTSIVSGADQAGVARFVDENLAGDQAASLLLLRYLDASDMAGFYRNGIMGIEKECLHRFGLSFARATVVQRMKLVEAAIASETQVWTDPDPNFFYFISRSDAVDVVYGTQLGFVDLNVPYLAHIPPPRSW</sequence>
<dbReference type="InterPro" id="IPR027056">
    <property type="entry name" value="Gluconate_2DH_su3"/>
</dbReference>
<organism evidence="1 2">
    <name type="scientific">Ruegeria halocynthiae</name>
    <dbReference type="NCBI Taxonomy" id="985054"/>
    <lineage>
        <taxon>Bacteria</taxon>
        <taxon>Pseudomonadati</taxon>
        <taxon>Pseudomonadota</taxon>
        <taxon>Alphaproteobacteria</taxon>
        <taxon>Rhodobacterales</taxon>
        <taxon>Roseobacteraceae</taxon>
        <taxon>Ruegeria</taxon>
    </lineage>
</organism>
<protein>
    <submittedName>
        <fullName evidence="1">Gluconate 2-dehydrogenase subunit 3</fullName>
    </submittedName>
</protein>
<accession>A0A1H3EDH8</accession>
<gene>
    <name evidence="1" type="ORF">SAMN05444358_11114</name>
</gene>
<keyword evidence="2" id="KW-1185">Reference proteome</keyword>
<dbReference type="RefSeq" id="WP_074738760.1">
    <property type="nucleotide sequence ID" value="NZ_FNNP01000011.1"/>
</dbReference>
<evidence type="ECO:0000313" key="2">
    <source>
        <dbReference type="Proteomes" id="UP000183400"/>
    </source>
</evidence>
<dbReference type="AlphaFoldDB" id="A0A1H3EDH8"/>
<reference evidence="2" key="1">
    <citation type="submission" date="2016-10" db="EMBL/GenBank/DDBJ databases">
        <authorList>
            <person name="Varghese N."/>
            <person name="Submissions S."/>
        </authorList>
    </citation>
    <scope>NUCLEOTIDE SEQUENCE [LARGE SCALE GENOMIC DNA]</scope>
    <source>
        <strain evidence="2">DSM 27839</strain>
    </source>
</reference>
<dbReference type="OrthoDB" id="5731567at2"/>
<proteinExistence type="predicted"/>
<dbReference type="Proteomes" id="UP000183400">
    <property type="component" value="Unassembled WGS sequence"/>
</dbReference>
<dbReference type="EMBL" id="FNNP01000011">
    <property type="protein sequence ID" value="SDX76766.1"/>
    <property type="molecule type" value="Genomic_DNA"/>
</dbReference>
<dbReference type="STRING" id="985054.SAMN05444358_11114"/>
<dbReference type="Pfam" id="PF13618">
    <property type="entry name" value="Gluconate_2-dh3"/>
    <property type="match status" value="1"/>
</dbReference>
<evidence type="ECO:0000313" key="1">
    <source>
        <dbReference type="EMBL" id="SDX76766.1"/>
    </source>
</evidence>
<name>A0A1H3EDH8_9RHOB</name>